<name>S9TNF3_9TRYP</name>
<proteinExistence type="predicted"/>
<protein>
    <submittedName>
        <fullName evidence="1">Uncharacterized protein</fullName>
    </submittedName>
</protein>
<sequence length="458" mass="50729">MTDTNGKVQRLWLEARCSTFGTMDHGEKMKLFLEVFTVSFRSVNDPNFKVLFGNGKELCNLVCKNFVHSAKHVLSSDKMHALRVTTGGYQINLLNMLSFLVRPSDNVAAMTSTYELYGNHNICALLLMLHGQLLSIASEGPTAGLTEGFSVDRMYLKLLSDILGCPQRDLIRRCVSECVNESAINTVLSTINILYASHVEVPRDIPETALNLFKKQQHLTTVNISLDRIAANLEQTLATTPANKESTSTTLTCLVCLLEAVLLIRQRIRFPPVETLSFGALASALLNMENALAQNSEYAKRLILCIDAFATTPRQEASGAPADKKQRGSFLDLIPRSFNSLKESLAPSSDRAVADEAGLTVCTEVVECLTTLFVCAVKESTIFLYGSELFKLAQMSAKGDLSRYVLDSCRDNFMNLNELQLSFLCNFLFTISDKVDIDAFVGFVMETMLSNDKLNMKK</sequence>
<organism evidence="1 2">
    <name type="scientific">Strigomonas culicis</name>
    <dbReference type="NCBI Taxonomy" id="28005"/>
    <lineage>
        <taxon>Eukaryota</taxon>
        <taxon>Discoba</taxon>
        <taxon>Euglenozoa</taxon>
        <taxon>Kinetoplastea</taxon>
        <taxon>Metakinetoplastina</taxon>
        <taxon>Trypanosomatida</taxon>
        <taxon>Trypanosomatidae</taxon>
        <taxon>Strigomonadinae</taxon>
        <taxon>Strigomonas</taxon>
    </lineage>
</organism>
<keyword evidence="2" id="KW-1185">Reference proteome</keyword>
<dbReference type="AlphaFoldDB" id="S9TNF3"/>
<reference evidence="1 2" key="1">
    <citation type="journal article" date="2013" name="PLoS ONE">
        <title>Predicting the Proteins of Angomonas deanei, Strigomonas culicis and Their Respective Endosymbionts Reveals New Aspects of the Trypanosomatidae Family.</title>
        <authorList>
            <person name="Motta M.C."/>
            <person name="Martins A.C."/>
            <person name="de Souza S.S."/>
            <person name="Catta-Preta C.M."/>
            <person name="Silva R."/>
            <person name="Klein C.C."/>
            <person name="de Almeida L.G."/>
            <person name="de Lima Cunha O."/>
            <person name="Ciapina L.P."/>
            <person name="Brocchi M."/>
            <person name="Colabardini A.C."/>
            <person name="de Araujo Lima B."/>
            <person name="Machado C.R."/>
            <person name="de Almeida Soares C.M."/>
            <person name="Probst C.M."/>
            <person name="de Menezes C.B."/>
            <person name="Thompson C.E."/>
            <person name="Bartholomeu D.C."/>
            <person name="Gradia D.F."/>
            <person name="Pavoni D.P."/>
            <person name="Grisard E.C."/>
            <person name="Fantinatti-Garboggini F."/>
            <person name="Marchini F.K."/>
            <person name="Rodrigues-Luiz G.F."/>
            <person name="Wagner G."/>
            <person name="Goldman G.H."/>
            <person name="Fietto J.L."/>
            <person name="Elias M.C."/>
            <person name="Goldman M.H."/>
            <person name="Sagot M.F."/>
            <person name="Pereira M."/>
            <person name="Stoco P.H."/>
            <person name="de Mendonca-Neto R.P."/>
            <person name="Teixeira S.M."/>
            <person name="Maciel T.E."/>
            <person name="de Oliveira Mendes T.A."/>
            <person name="Urmenyi T.P."/>
            <person name="de Souza W."/>
            <person name="Schenkman S."/>
            <person name="de Vasconcelos A.T."/>
        </authorList>
    </citation>
    <scope>NUCLEOTIDE SEQUENCE [LARGE SCALE GENOMIC DNA]</scope>
</reference>
<accession>S9TNF3</accession>
<comment type="caution">
    <text evidence="1">The sequence shown here is derived from an EMBL/GenBank/DDBJ whole genome shotgun (WGS) entry which is preliminary data.</text>
</comment>
<gene>
    <name evidence="1" type="ORF">STCU_10090</name>
</gene>
<evidence type="ECO:0000313" key="1">
    <source>
        <dbReference type="EMBL" id="EPY18259.1"/>
    </source>
</evidence>
<dbReference type="EMBL" id="ATMH01010019">
    <property type="protein sequence ID" value="EPY18259.1"/>
    <property type="molecule type" value="Genomic_DNA"/>
</dbReference>
<dbReference type="Proteomes" id="UP000015354">
    <property type="component" value="Unassembled WGS sequence"/>
</dbReference>
<evidence type="ECO:0000313" key="2">
    <source>
        <dbReference type="Proteomes" id="UP000015354"/>
    </source>
</evidence>